<gene>
    <name evidence="2" type="ORF">ACFFQV_03200</name>
</gene>
<dbReference type="InterPro" id="IPR037523">
    <property type="entry name" value="VOC_core"/>
</dbReference>
<comment type="caution">
    <text evidence="2">The sequence shown here is derived from an EMBL/GenBank/DDBJ whole genome shotgun (WGS) entry which is preliminary data.</text>
</comment>
<sequence>MGSPADGAPRRVRQLRLVVEAEDWEAAVAFYRDVLGLAEEEAYDGDDGARVMILDAGRATLELSNPAQVRLIDRVETDGVQSPHVRVAFEVDDTAAVTDELVDAGAELLATPRETPWRSINSRLAGPAGLQLTVFQEPDDGVTAPG</sequence>
<dbReference type="Gene3D" id="3.10.180.10">
    <property type="entry name" value="2,3-Dihydroxybiphenyl 1,2-Dioxygenase, domain 1"/>
    <property type="match status" value="1"/>
</dbReference>
<proteinExistence type="predicted"/>
<evidence type="ECO:0000313" key="2">
    <source>
        <dbReference type="EMBL" id="MFB9641290.1"/>
    </source>
</evidence>
<evidence type="ECO:0000259" key="1">
    <source>
        <dbReference type="PROSITE" id="PS51819"/>
    </source>
</evidence>
<dbReference type="SUPFAM" id="SSF54593">
    <property type="entry name" value="Glyoxalase/Bleomycin resistance protein/Dihydroxybiphenyl dioxygenase"/>
    <property type="match status" value="1"/>
</dbReference>
<name>A0ABV5SLT2_9MICO</name>
<dbReference type="Proteomes" id="UP001589667">
    <property type="component" value="Unassembled WGS sequence"/>
</dbReference>
<accession>A0ABV5SLT2</accession>
<dbReference type="Pfam" id="PF00903">
    <property type="entry name" value="Glyoxalase"/>
    <property type="match status" value="1"/>
</dbReference>
<dbReference type="InterPro" id="IPR029068">
    <property type="entry name" value="Glyas_Bleomycin-R_OHBP_Dase"/>
</dbReference>
<feature type="domain" description="VOC" evidence="1">
    <location>
        <begin position="13"/>
        <end position="137"/>
    </location>
</feature>
<dbReference type="RefSeq" id="WP_157422903.1">
    <property type="nucleotide sequence ID" value="NZ_BAAANI010000006.1"/>
</dbReference>
<dbReference type="InterPro" id="IPR004360">
    <property type="entry name" value="Glyas_Fos-R_dOase_dom"/>
</dbReference>
<keyword evidence="3" id="KW-1185">Reference proteome</keyword>
<dbReference type="PROSITE" id="PS51819">
    <property type="entry name" value="VOC"/>
    <property type="match status" value="1"/>
</dbReference>
<dbReference type="EMBL" id="JBHMBL010000001">
    <property type="protein sequence ID" value="MFB9641290.1"/>
    <property type="molecule type" value="Genomic_DNA"/>
</dbReference>
<reference evidence="2 3" key="1">
    <citation type="submission" date="2024-09" db="EMBL/GenBank/DDBJ databases">
        <authorList>
            <person name="Sun Q."/>
            <person name="Mori K."/>
        </authorList>
    </citation>
    <scope>NUCLEOTIDE SEQUENCE [LARGE SCALE GENOMIC DNA]</scope>
    <source>
        <strain evidence="2 3">JCM 14321</strain>
    </source>
</reference>
<protein>
    <submittedName>
        <fullName evidence="2">VOC family protein</fullName>
    </submittedName>
</protein>
<evidence type="ECO:0000313" key="3">
    <source>
        <dbReference type="Proteomes" id="UP001589667"/>
    </source>
</evidence>
<organism evidence="2 3">
    <name type="scientific">Agromyces lapidis</name>
    <dbReference type="NCBI Taxonomy" id="279574"/>
    <lineage>
        <taxon>Bacteria</taxon>
        <taxon>Bacillati</taxon>
        <taxon>Actinomycetota</taxon>
        <taxon>Actinomycetes</taxon>
        <taxon>Micrococcales</taxon>
        <taxon>Microbacteriaceae</taxon>
        <taxon>Agromyces</taxon>
    </lineage>
</organism>